<dbReference type="EMBL" id="CAJPWZ010002045">
    <property type="protein sequence ID" value="CAG2230035.1"/>
    <property type="molecule type" value="Genomic_DNA"/>
</dbReference>
<dbReference type="Proteomes" id="UP000683360">
    <property type="component" value="Unassembled WGS sequence"/>
</dbReference>
<evidence type="ECO:0000313" key="1">
    <source>
        <dbReference type="EMBL" id="CAG2230035.1"/>
    </source>
</evidence>
<evidence type="ECO:0000313" key="2">
    <source>
        <dbReference type="Proteomes" id="UP000683360"/>
    </source>
</evidence>
<dbReference type="InterPro" id="IPR035897">
    <property type="entry name" value="Toll_tir_struct_dom_sf"/>
</dbReference>
<protein>
    <recommendedName>
        <fullName evidence="3">TIR domain-containing protein</fullName>
    </recommendedName>
</protein>
<organism evidence="1 2">
    <name type="scientific">Mytilus edulis</name>
    <name type="common">Blue mussel</name>
    <dbReference type="NCBI Taxonomy" id="6550"/>
    <lineage>
        <taxon>Eukaryota</taxon>
        <taxon>Metazoa</taxon>
        <taxon>Spiralia</taxon>
        <taxon>Lophotrochozoa</taxon>
        <taxon>Mollusca</taxon>
        <taxon>Bivalvia</taxon>
        <taxon>Autobranchia</taxon>
        <taxon>Pteriomorphia</taxon>
        <taxon>Mytilida</taxon>
        <taxon>Mytiloidea</taxon>
        <taxon>Mytilidae</taxon>
        <taxon>Mytilinae</taxon>
        <taxon>Mytilus</taxon>
    </lineage>
</organism>
<reference evidence="1" key="1">
    <citation type="submission" date="2021-03" db="EMBL/GenBank/DDBJ databases">
        <authorList>
            <person name="Bekaert M."/>
        </authorList>
    </citation>
    <scope>NUCLEOTIDE SEQUENCE</scope>
</reference>
<dbReference type="Gene3D" id="3.40.50.10140">
    <property type="entry name" value="Toll/interleukin-1 receptor homology (TIR) domain"/>
    <property type="match status" value="1"/>
</dbReference>
<keyword evidence="2" id="KW-1185">Reference proteome</keyword>
<gene>
    <name evidence="1" type="ORF">MEDL_42914</name>
</gene>
<evidence type="ECO:0008006" key="3">
    <source>
        <dbReference type="Google" id="ProtNLM"/>
    </source>
</evidence>
<name>A0A8S3TEV7_MYTED</name>
<comment type="caution">
    <text evidence="1">The sequence shown here is derived from an EMBL/GenBank/DDBJ whole genome shotgun (WGS) entry which is preliminary data.</text>
</comment>
<accession>A0A8S3TEV7</accession>
<proteinExistence type="predicted"/>
<dbReference type="AlphaFoldDB" id="A0A8S3TEV7"/>
<sequence>MPLTKCNADGDISDGKSQSRELSYENILFERKPSTKYKTEEDISDRKTQSRADIIVIHTEDEHCMSEVESFKTHLRMLAVEMKHSGIIIKLFEEIFPKEKSSNCVKLETVLDSCSYVFIYISKTFLSSKLKRLGLDESLIQKALRGSVKIKIKIVVACEDWQLPDDEIKPNDVFLNYLNYDKQSPTDIKRYKDILNKKVLELIDIENSNANKIN</sequence>
<dbReference type="OrthoDB" id="6133794at2759"/>